<dbReference type="OrthoDB" id="426136at2759"/>
<dbReference type="Proteomes" id="UP000265515">
    <property type="component" value="Unassembled WGS sequence"/>
</dbReference>
<evidence type="ECO:0000256" key="1">
    <source>
        <dbReference type="SAM" id="MobiDB-lite"/>
    </source>
</evidence>
<evidence type="ECO:0000313" key="2">
    <source>
        <dbReference type="EMBL" id="GBG71941.1"/>
    </source>
</evidence>
<feature type="compositionally biased region" description="Low complexity" evidence="1">
    <location>
        <begin position="247"/>
        <end position="264"/>
    </location>
</feature>
<evidence type="ECO:0000313" key="3">
    <source>
        <dbReference type="Proteomes" id="UP000265515"/>
    </source>
</evidence>
<accession>A0A388KPG3</accession>
<dbReference type="EMBL" id="BFEA01000156">
    <property type="protein sequence ID" value="GBG71941.1"/>
    <property type="molecule type" value="Genomic_DNA"/>
</dbReference>
<dbReference type="Pfam" id="PF09366">
    <property type="entry name" value="DUF1997"/>
    <property type="match status" value="2"/>
</dbReference>
<dbReference type="PANTHER" id="PTHR34131">
    <property type="entry name" value="(RAP ANNOTATION RELEASE2) GALACTOSE-BINDING LIKE DOMAIN CONTAINING PROTEIN"/>
    <property type="match status" value="1"/>
</dbReference>
<keyword evidence="3" id="KW-1185">Reference proteome</keyword>
<dbReference type="PANTHER" id="PTHR34131:SF3">
    <property type="entry name" value="(RAP ANNOTATION RELEASE2) GALACTOSE-BINDING LIKE DOMAIN CONTAINING PROTEIN"/>
    <property type="match status" value="1"/>
</dbReference>
<reference evidence="2 3" key="1">
    <citation type="journal article" date="2018" name="Cell">
        <title>The Chara Genome: Secondary Complexity and Implications for Plant Terrestrialization.</title>
        <authorList>
            <person name="Nishiyama T."/>
            <person name="Sakayama H."/>
            <person name="Vries J.D."/>
            <person name="Buschmann H."/>
            <person name="Saint-Marcoux D."/>
            <person name="Ullrich K.K."/>
            <person name="Haas F.B."/>
            <person name="Vanderstraeten L."/>
            <person name="Becker D."/>
            <person name="Lang D."/>
            <person name="Vosolsobe S."/>
            <person name="Rombauts S."/>
            <person name="Wilhelmsson P.K.I."/>
            <person name="Janitza P."/>
            <person name="Kern R."/>
            <person name="Heyl A."/>
            <person name="Rumpler F."/>
            <person name="Villalobos L.I.A.C."/>
            <person name="Clay J.M."/>
            <person name="Skokan R."/>
            <person name="Toyoda A."/>
            <person name="Suzuki Y."/>
            <person name="Kagoshima H."/>
            <person name="Schijlen E."/>
            <person name="Tajeshwar N."/>
            <person name="Catarino B."/>
            <person name="Hetherington A.J."/>
            <person name="Saltykova A."/>
            <person name="Bonnot C."/>
            <person name="Breuninger H."/>
            <person name="Symeonidi A."/>
            <person name="Radhakrishnan G.V."/>
            <person name="Van Nieuwerburgh F."/>
            <person name="Deforce D."/>
            <person name="Chang C."/>
            <person name="Karol K.G."/>
            <person name="Hedrich R."/>
            <person name="Ulvskov P."/>
            <person name="Glockner G."/>
            <person name="Delwiche C.F."/>
            <person name="Petrasek J."/>
            <person name="Van de Peer Y."/>
            <person name="Friml J."/>
            <person name="Beilby M."/>
            <person name="Dolan L."/>
            <person name="Kohara Y."/>
            <person name="Sugano S."/>
            <person name="Fujiyama A."/>
            <person name="Delaux P.-M."/>
            <person name="Quint M."/>
            <person name="TheiBen G."/>
            <person name="Hagemann M."/>
            <person name="Harholt J."/>
            <person name="Dunand C."/>
            <person name="Zachgo S."/>
            <person name="Langdale J."/>
            <person name="Maumus F."/>
            <person name="Straeten D.V.D."/>
            <person name="Gould S.B."/>
            <person name="Rensing S.A."/>
        </authorList>
    </citation>
    <scope>NUCLEOTIDE SEQUENCE [LARGE SCALE GENOMIC DNA]</scope>
    <source>
        <strain evidence="2 3">S276</strain>
    </source>
</reference>
<comment type="caution">
    <text evidence="2">The sequence shown here is derived from an EMBL/GenBank/DDBJ whole genome shotgun (WGS) entry which is preliminary data.</text>
</comment>
<proteinExistence type="predicted"/>
<protein>
    <submittedName>
        <fullName evidence="2">Uncharacterized protein</fullName>
    </submittedName>
</protein>
<dbReference type="Gramene" id="GBG71941">
    <property type="protein sequence ID" value="GBG71941"/>
    <property type="gene ID" value="CBR_g10878"/>
</dbReference>
<sequence>MEMAMAGLSGCASPSAAVGVLNESTWAATRARAGRARARGDVAASLAFRLPAPVPTDDCPRRTRCRHQRLSGYGHRAARDAWFDVEMAGRKVDKSDHIGAPSAWVVAGRRGSSVTTGVSSISRGKNGLIAHGMITFRGWRRKAPAAAAAASAAIGTGLGSGARSICSSWAEERVRGMEEEGEGGRAEMQSALAQPRGGACGRSRRLLRRLRRRRRSVPMAGGGRAPGFRGEYVGHSAKVGRNPTTVSASSEASSSPSSSSSSESQPGVAGGTTTGLVSKDEGVARLRAQRKEVHLVQDMERPIAEYMALPASQYSVLDAERIERVDDNTFRCYVHTLKFFALEVCPVLLVRVDQQPNGCIIPSMTNKVSWSTSSQSENSKELASDTTIEVTLEIPGPFRVIPRDAIESTGNSVLNQLLRVVLPRFLSQLEKDYVAWASGDDSRKPLGTGEL</sequence>
<dbReference type="AlphaFoldDB" id="A0A388KPG3"/>
<dbReference type="InterPro" id="IPR018971">
    <property type="entry name" value="DUF1997"/>
</dbReference>
<name>A0A388KPG3_CHABU</name>
<feature type="region of interest" description="Disordered" evidence="1">
    <location>
        <begin position="174"/>
        <end position="279"/>
    </location>
</feature>
<feature type="compositionally biased region" description="Basic residues" evidence="1">
    <location>
        <begin position="202"/>
        <end position="216"/>
    </location>
</feature>
<feature type="compositionally biased region" description="Basic and acidic residues" evidence="1">
    <location>
        <begin position="174"/>
        <end position="185"/>
    </location>
</feature>
<organism evidence="2 3">
    <name type="scientific">Chara braunii</name>
    <name type="common">Braun's stonewort</name>
    <dbReference type="NCBI Taxonomy" id="69332"/>
    <lineage>
        <taxon>Eukaryota</taxon>
        <taxon>Viridiplantae</taxon>
        <taxon>Streptophyta</taxon>
        <taxon>Charophyceae</taxon>
        <taxon>Charales</taxon>
        <taxon>Characeae</taxon>
        <taxon>Chara</taxon>
    </lineage>
</organism>
<gene>
    <name evidence="2" type="ORF">CBR_g10878</name>
</gene>